<dbReference type="EMBL" id="CP144697">
    <property type="protein sequence ID" value="WVZ15864.1"/>
    <property type="molecule type" value="Genomic_DNA"/>
</dbReference>
<dbReference type="AlphaFoldDB" id="A0AAQ3S1I1"/>
<proteinExistence type="predicted"/>
<reference evidence="1 2" key="1">
    <citation type="journal article" date="2023" name="Life. Sci Alliance">
        <title>Evolutionary insights into 3D genome organization and epigenetic landscape of Vigna mungo.</title>
        <authorList>
            <person name="Junaid A."/>
            <person name="Singh B."/>
            <person name="Bhatia S."/>
        </authorList>
    </citation>
    <scope>NUCLEOTIDE SEQUENCE [LARGE SCALE GENOMIC DNA]</scope>
    <source>
        <strain evidence="1">Urdbean</strain>
    </source>
</reference>
<evidence type="ECO:0000313" key="2">
    <source>
        <dbReference type="Proteomes" id="UP001374535"/>
    </source>
</evidence>
<dbReference type="Proteomes" id="UP001374535">
    <property type="component" value="Chromosome 4"/>
</dbReference>
<name>A0AAQ3S1I1_VIGMU</name>
<protein>
    <submittedName>
        <fullName evidence="1">Uncharacterized protein</fullName>
    </submittedName>
</protein>
<keyword evidence="2" id="KW-1185">Reference proteome</keyword>
<evidence type="ECO:0000313" key="1">
    <source>
        <dbReference type="EMBL" id="WVZ15864.1"/>
    </source>
</evidence>
<organism evidence="1 2">
    <name type="scientific">Vigna mungo</name>
    <name type="common">Black gram</name>
    <name type="synonym">Phaseolus mungo</name>
    <dbReference type="NCBI Taxonomy" id="3915"/>
    <lineage>
        <taxon>Eukaryota</taxon>
        <taxon>Viridiplantae</taxon>
        <taxon>Streptophyta</taxon>
        <taxon>Embryophyta</taxon>
        <taxon>Tracheophyta</taxon>
        <taxon>Spermatophyta</taxon>
        <taxon>Magnoliopsida</taxon>
        <taxon>eudicotyledons</taxon>
        <taxon>Gunneridae</taxon>
        <taxon>Pentapetalae</taxon>
        <taxon>rosids</taxon>
        <taxon>fabids</taxon>
        <taxon>Fabales</taxon>
        <taxon>Fabaceae</taxon>
        <taxon>Papilionoideae</taxon>
        <taxon>50 kb inversion clade</taxon>
        <taxon>NPAAA clade</taxon>
        <taxon>indigoferoid/millettioid clade</taxon>
        <taxon>Phaseoleae</taxon>
        <taxon>Vigna</taxon>
    </lineage>
</organism>
<sequence>MSISSFARKNKFVSLLQLVTRKTFAYSLPRKTCKHCSVLLVILEKNFCNAIYIQDWHAQRSIIFIIHKSSKFLFGLSLISRTTSISWLALYTYLTSMHDSYFSSLTFLDNIKEDLNKLNLS</sequence>
<accession>A0AAQ3S1I1</accession>
<gene>
    <name evidence="1" type="ORF">V8G54_013430</name>
</gene>